<dbReference type="SMR" id="A5I3U4"/>
<reference evidence="3 4" key="1">
    <citation type="journal article" date="2007" name="Genome Res.">
        <title>Genome sequence of a proteolytic (Group I) Clostridium botulinum strain Hall A and comparative analysis of the clostridial genomes.</title>
        <authorList>
            <person name="Sebaihia M."/>
            <person name="Peck M.W."/>
            <person name="Minton N.P."/>
            <person name="Thomson N.R."/>
            <person name="Holden M.T.G."/>
            <person name="Mitchell W.J."/>
            <person name="Carter A.T."/>
            <person name="Bentley S.D."/>
            <person name="Mason D.R."/>
            <person name="Crossman L."/>
            <person name="Paul C.J."/>
            <person name="Ivens A."/>
            <person name="Wells-Bennik M.H.J."/>
            <person name="Davis I.J."/>
            <person name="Cerdeno-Tarraga A.M."/>
            <person name="Churcher C."/>
            <person name="Quail M.A."/>
            <person name="Chillingworth T."/>
            <person name="Feltwell T."/>
            <person name="Fraser A."/>
            <person name="Goodhead I."/>
            <person name="Hance Z."/>
            <person name="Jagels K."/>
            <person name="Larke N."/>
            <person name="Maddison M."/>
            <person name="Moule S."/>
            <person name="Mungall K."/>
            <person name="Norbertczak H."/>
            <person name="Rabbinowitsch E."/>
            <person name="Sanders M."/>
            <person name="Simmonds M."/>
            <person name="White B."/>
            <person name="Whithead S."/>
            <person name="Parkhill J."/>
        </authorList>
    </citation>
    <scope>NUCLEOTIDE SEQUENCE [LARGE SCALE GENOMIC DNA]</scope>
    <source>
        <strain evidence="4">Hall / ATCC 3502 / NCTC 13319 / Type A [Sanger]</strain>
    </source>
</reference>
<dbReference type="KEGG" id="cbo:CBO2173"/>
<gene>
    <name evidence="3" type="ordered locus">CBO2173</name>
</gene>
<keyword evidence="1" id="KW-0051">Antiviral defense</keyword>
<dbReference type="RefSeq" id="WP_011986672.1">
    <property type="nucleotide sequence ID" value="NC_009698.1"/>
</dbReference>
<dbReference type="PATRIC" id="fig|413999.7.peg.2141"/>
<feature type="domain" description="CRISPR type III-associated protein" evidence="2">
    <location>
        <begin position="8"/>
        <end position="274"/>
    </location>
</feature>
<dbReference type="Pfam" id="PF03787">
    <property type="entry name" value="RAMPs"/>
    <property type="match status" value="1"/>
</dbReference>
<accession>A7G596</accession>
<dbReference type="EMBL" id="AM412317">
    <property type="protein sequence ID" value="CAL83714.1"/>
    <property type="molecule type" value="Genomic_DNA"/>
</dbReference>
<dbReference type="AlphaFoldDB" id="A5I3U4"/>
<proteinExistence type="predicted"/>
<dbReference type="Proteomes" id="UP000001986">
    <property type="component" value="Chromosome"/>
</dbReference>
<dbReference type="NCBIfam" id="TIGR02580">
    <property type="entry name" value="cas_RAMP_Cmr4"/>
    <property type="match status" value="1"/>
</dbReference>
<keyword evidence="4" id="KW-1185">Reference proteome</keyword>
<sequence>MDNFKIYTIRCLTNMHVGSGDASYTLIDNQVQRDVITGFPTINSSSLKGSLRSFLDPKKEKSKAIKYIFGDKEDGMGNYKIFPGMLLSMPVRSNVKPFFRATCPRIIKDFLGFIENFQPQTSDIKNIKTLEEDLKNIEKVADKNKNTIFILKNFNRDIDVKFDNNQRIEGIKITSEQEISLKGEERIKEIFGESLILIDDNSFNDIVDRLPVIARNKLDNGESENLWYEEVVPRETRFYFGTILGKEHQSEFGKIEGKQPVQIGSNATIGYGYCDIKSI</sequence>
<dbReference type="PANTHER" id="PTHR36700:SF1">
    <property type="entry name" value="CRISPR SYSTEM CMR SUBUNIT CMR4"/>
    <property type="match status" value="1"/>
</dbReference>
<evidence type="ECO:0000256" key="1">
    <source>
        <dbReference type="ARBA" id="ARBA00023118"/>
    </source>
</evidence>
<dbReference type="PANTHER" id="PTHR36700">
    <property type="entry name" value="CRISPR SYSTEM CMR SUBUNIT CMR4"/>
    <property type="match status" value="1"/>
</dbReference>
<evidence type="ECO:0000259" key="2">
    <source>
        <dbReference type="Pfam" id="PF03787"/>
    </source>
</evidence>
<protein>
    <recommendedName>
        <fullName evidence="2">CRISPR type III-associated protein domain-containing protein</fullName>
    </recommendedName>
</protein>
<accession>A5I3U4</accession>
<organism evidence="3 4">
    <name type="scientific">Clostridium botulinum (strain Hall / ATCC 3502 / NCTC 13319 / Type A)</name>
    <dbReference type="NCBI Taxonomy" id="441771"/>
    <lineage>
        <taxon>Bacteria</taxon>
        <taxon>Bacillati</taxon>
        <taxon>Bacillota</taxon>
        <taxon>Clostridia</taxon>
        <taxon>Eubacteriales</taxon>
        <taxon>Clostridiaceae</taxon>
        <taxon>Clostridium</taxon>
    </lineage>
</organism>
<dbReference type="InterPro" id="IPR013410">
    <property type="entry name" value="CRISPR-assoc_RAMP_Cmr4"/>
</dbReference>
<evidence type="ECO:0000313" key="4">
    <source>
        <dbReference type="Proteomes" id="UP000001986"/>
    </source>
</evidence>
<dbReference type="KEGG" id="cbh:CLC_2115"/>
<dbReference type="InterPro" id="IPR005537">
    <property type="entry name" value="RAMP_III_fam"/>
</dbReference>
<name>A5I3U4_CLOBH</name>
<dbReference type="HOGENOM" id="CLU_047795_0_0_9"/>
<evidence type="ECO:0000313" key="3">
    <source>
        <dbReference type="EMBL" id="CAL83714.1"/>
    </source>
</evidence>
<dbReference type="GO" id="GO:0051607">
    <property type="term" value="P:defense response to virus"/>
    <property type="evidence" value="ECO:0007669"/>
    <property type="project" value="UniProtKB-KW"/>
</dbReference>
<dbReference type="GeneID" id="5186428"/>